<comment type="caution">
    <text evidence="2">The sequence shown here is derived from an EMBL/GenBank/DDBJ whole genome shotgun (WGS) entry which is preliminary data.</text>
</comment>
<evidence type="ECO:0000313" key="3">
    <source>
        <dbReference type="Proteomes" id="UP001529510"/>
    </source>
</evidence>
<dbReference type="AlphaFoldDB" id="A0ABD0P693"/>
<dbReference type="Gene3D" id="1.25.10.30">
    <property type="entry name" value="IP3 receptor type 1 binding core, RIH domain"/>
    <property type="match status" value="1"/>
</dbReference>
<feature type="domain" description="RIH" evidence="1">
    <location>
        <begin position="16"/>
        <end position="54"/>
    </location>
</feature>
<dbReference type="Pfam" id="PF01365">
    <property type="entry name" value="RYDR_ITPR"/>
    <property type="match status" value="1"/>
</dbReference>
<proteinExistence type="predicted"/>
<dbReference type="PANTHER" id="PTHR46399:SF9">
    <property type="entry name" value="RYANODINE RECEPTOR 3"/>
    <property type="match status" value="1"/>
</dbReference>
<organism evidence="2 3">
    <name type="scientific">Cirrhinus mrigala</name>
    <name type="common">Mrigala</name>
    <dbReference type="NCBI Taxonomy" id="683832"/>
    <lineage>
        <taxon>Eukaryota</taxon>
        <taxon>Metazoa</taxon>
        <taxon>Chordata</taxon>
        <taxon>Craniata</taxon>
        <taxon>Vertebrata</taxon>
        <taxon>Euteleostomi</taxon>
        <taxon>Actinopterygii</taxon>
        <taxon>Neopterygii</taxon>
        <taxon>Teleostei</taxon>
        <taxon>Ostariophysi</taxon>
        <taxon>Cypriniformes</taxon>
        <taxon>Cyprinidae</taxon>
        <taxon>Labeoninae</taxon>
        <taxon>Labeonini</taxon>
        <taxon>Cirrhinus</taxon>
    </lineage>
</organism>
<evidence type="ECO:0000313" key="2">
    <source>
        <dbReference type="EMBL" id="KAL0169410.1"/>
    </source>
</evidence>
<evidence type="ECO:0000259" key="1">
    <source>
        <dbReference type="Pfam" id="PF01365"/>
    </source>
</evidence>
<accession>A0ABD0P693</accession>
<dbReference type="EMBL" id="JAMKFB020000017">
    <property type="protein sequence ID" value="KAL0169410.1"/>
    <property type="molecule type" value="Genomic_DNA"/>
</dbReference>
<dbReference type="PANTHER" id="PTHR46399">
    <property type="entry name" value="B30.2/SPRY DOMAIN-CONTAINING PROTEIN"/>
    <property type="match status" value="1"/>
</dbReference>
<reference evidence="2 3" key="1">
    <citation type="submission" date="2024-05" db="EMBL/GenBank/DDBJ databases">
        <title>Genome sequencing and assembly of Indian major carp, Cirrhinus mrigala (Hamilton, 1822).</title>
        <authorList>
            <person name="Mohindra V."/>
            <person name="Chowdhury L.M."/>
            <person name="Lal K."/>
            <person name="Jena J.K."/>
        </authorList>
    </citation>
    <scope>NUCLEOTIDE SEQUENCE [LARGE SCALE GENOMIC DNA]</scope>
    <source>
        <strain evidence="2">CM1030</strain>
        <tissue evidence="2">Blood</tissue>
    </source>
</reference>
<sequence>VKNRSSVVLPIEEVLQTLNDLIAYFRLPDAELEHEKKQIKLRSLKNRQNLFKQE</sequence>
<protein>
    <recommendedName>
        <fullName evidence="1">RIH domain-containing protein</fullName>
    </recommendedName>
</protein>
<name>A0ABD0P693_CIRMR</name>
<dbReference type="InterPro" id="IPR000699">
    <property type="entry name" value="RIH_dom"/>
</dbReference>
<keyword evidence="3" id="KW-1185">Reference proteome</keyword>
<gene>
    <name evidence="2" type="ORF">M9458_034006</name>
</gene>
<feature type="non-terminal residue" evidence="2">
    <location>
        <position position="1"/>
    </location>
</feature>
<dbReference type="InterPro" id="IPR015925">
    <property type="entry name" value="Ryanodine_IP3_receptor"/>
</dbReference>
<feature type="non-terminal residue" evidence="2">
    <location>
        <position position="54"/>
    </location>
</feature>
<dbReference type="Proteomes" id="UP001529510">
    <property type="component" value="Unassembled WGS sequence"/>
</dbReference>